<dbReference type="Gene3D" id="2.120.10.30">
    <property type="entry name" value="TolB, C-terminal domain"/>
    <property type="match status" value="1"/>
</dbReference>
<keyword evidence="2" id="KW-1185">Reference proteome</keyword>
<accession>A0A379MTT1</accession>
<sequence>MENSIFKKEFVYIAILGGWLWGCGSGNDRAAFSEQGGKEIILENISTVPLRERIDSVWCVPLETTDSSLVSSVASLQIMDDRFYMLDGTYASILIFDKQGRYINGIYGQGKGPKEYIRICDMQLDRLNRQIVVSDQFSKKLLIYDRDGRWVKTVPFRDCWAPVVPFMQDRYVQINDGREMYLPEDMQKWNLTLFDDRGEPLANWLPDQTPNRIDFVTHRNVCTFDNGEFCYAPLFSSTIYRIGLDSIVPAYRLINRLEGIKSLSENDLQRIEYILEDKQCSYVDYQRQPYFLPGAILNSPQMLCVFVDVQDSPYYIFYDKELDCAEIFDCNRSPLPDLKHITVDQALDNLLCAYPLCIDGRTFYVELNHVHKILMGDKDPGPKFAPVYDALGENDNPILVAYTLKRPDCNE</sequence>
<gene>
    <name evidence="1" type="ORF">NCTC11190_02206</name>
</gene>
<dbReference type="Proteomes" id="UP000255233">
    <property type="component" value="Unassembled WGS sequence"/>
</dbReference>
<dbReference type="SUPFAM" id="SSF63825">
    <property type="entry name" value="YWTD domain"/>
    <property type="match status" value="1"/>
</dbReference>
<dbReference type="Pfam" id="PF17170">
    <property type="entry name" value="DUF5128"/>
    <property type="match status" value="1"/>
</dbReference>
<dbReference type="InterPro" id="IPR011042">
    <property type="entry name" value="6-blade_b-propeller_TolB-like"/>
</dbReference>
<dbReference type="RefSeq" id="WP_027291263.1">
    <property type="nucleotide sequence ID" value="NZ_CALVFX010000011.1"/>
</dbReference>
<evidence type="ECO:0008006" key="3">
    <source>
        <dbReference type="Google" id="ProtNLM"/>
    </source>
</evidence>
<dbReference type="STRING" id="880526.GCA_000427365_01612"/>
<proteinExistence type="predicted"/>
<dbReference type="OrthoDB" id="1007244at2"/>
<protein>
    <recommendedName>
        <fullName evidence="3">6-bladed beta-propeller</fullName>
    </recommendedName>
</protein>
<evidence type="ECO:0000313" key="1">
    <source>
        <dbReference type="EMBL" id="SUE34965.1"/>
    </source>
</evidence>
<name>A0A379MTT1_9BACT</name>
<evidence type="ECO:0000313" key="2">
    <source>
        <dbReference type="Proteomes" id="UP000255233"/>
    </source>
</evidence>
<dbReference type="EMBL" id="UGVL01000001">
    <property type="protein sequence ID" value="SUE34965.1"/>
    <property type="molecule type" value="Genomic_DNA"/>
</dbReference>
<dbReference type="AlphaFoldDB" id="A0A379MTT1"/>
<reference evidence="1 2" key="1">
    <citation type="submission" date="2018-06" db="EMBL/GenBank/DDBJ databases">
        <authorList>
            <consortium name="Pathogen Informatics"/>
            <person name="Doyle S."/>
        </authorList>
    </citation>
    <scope>NUCLEOTIDE SEQUENCE [LARGE SCALE GENOMIC DNA]</scope>
    <source>
        <strain evidence="1 2">NCTC11190</strain>
    </source>
</reference>
<organism evidence="1 2">
    <name type="scientific">Rikenella microfusus</name>
    <dbReference type="NCBI Taxonomy" id="28139"/>
    <lineage>
        <taxon>Bacteria</taxon>
        <taxon>Pseudomonadati</taxon>
        <taxon>Bacteroidota</taxon>
        <taxon>Bacteroidia</taxon>
        <taxon>Bacteroidales</taxon>
        <taxon>Rikenellaceae</taxon>
        <taxon>Rikenella</taxon>
    </lineage>
</organism>